<comment type="caution">
    <text evidence="1">The sequence shown here is derived from an EMBL/GenBank/DDBJ whole genome shotgun (WGS) entry which is preliminary data.</text>
</comment>
<dbReference type="Proteomes" id="UP001595630">
    <property type="component" value="Unassembled WGS sequence"/>
</dbReference>
<name>A0ABV7T1B0_9GAMM</name>
<dbReference type="RefSeq" id="WP_386360762.1">
    <property type="nucleotide sequence ID" value="NZ_JBHRXZ010000003.1"/>
</dbReference>
<accession>A0ABV7T1B0</accession>
<reference evidence="2" key="1">
    <citation type="journal article" date="2019" name="Int. J. Syst. Evol. Microbiol.">
        <title>The Global Catalogue of Microorganisms (GCM) 10K type strain sequencing project: providing services to taxonomists for standard genome sequencing and annotation.</title>
        <authorList>
            <consortium name="The Broad Institute Genomics Platform"/>
            <consortium name="The Broad Institute Genome Sequencing Center for Infectious Disease"/>
            <person name="Wu L."/>
            <person name="Ma J."/>
        </authorList>
    </citation>
    <scope>NUCLEOTIDE SEQUENCE [LARGE SCALE GENOMIC DNA]</scope>
    <source>
        <strain evidence="2">KCTC 42447</strain>
    </source>
</reference>
<gene>
    <name evidence="1" type="ORF">ACFOMF_02155</name>
</gene>
<evidence type="ECO:0000313" key="2">
    <source>
        <dbReference type="Proteomes" id="UP001595630"/>
    </source>
</evidence>
<dbReference type="InterPro" id="IPR010727">
    <property type="entry name" value="DUF1302"/>
</dbReference>
<protein>
    <submittedName>
        <fullName evidence="1">DUF1302 domain-containing protein</fullName>
    </submittedName>
</protein>
<sequence length="545" mass="59606">MALLPGLAFSAAVGALPFNAGEVEGQFDSQFSMHSLWSTASPDARLVGNLNGGRGWSQAGDDGRLNHRRGDRFSSRFQGLHELELRYRDHGVALSGRYWYDFAEKDGDRRHKPIDDSGRQVAAQASGAEFLEAFYFHHHALGEQPGALRVGRQTVHWGESQFIAGGIDAINPRDHSRPLNPSHPLRETARPVELAYVSQSINRRLVLDLFYQLAWRPDVLANCGTFFSQADGLARGCVDQDVMANLMGAPGQGLESSSGEGVRLRRGADREARDDGQFGLALHGVGDRADYGLYLLNYHSRSGLFSSRTDASAAFAEASPQARAEAAERGEYWREFAEDIRLYGVSVATWLPAGIRWSSELSYRPNAPLQINRAELVRRLGDPAYAGLASPGYARKEVTQLVSSFSQVLDRVGGFDGLELLAEFGYVRVGGLDEQGYGRDPLFGLGGGGGLVTRSAWGYRLQASSVIRNLWPRIDLLPSLGFSHDVRGFAPDGVFSEGAKAVSLGAQARYLDTYSLAVEYVNFFGGRYNILVDRDYLGVSLGLAF</sequence>
<dbReference type="EMBL" id="JBHRXZ010000003">
    <property type="protein sequence ID" value="MFC3606589.1"/>
    <property type="molecule type" value="Genomic_DNA"/>
</dbReference>
<organism evidence="1 2">
    <name type="scientific">Stutzerimonas tarimensis</name>
    <dbReference type="NCBI Taxonomy" id="1507735"/>
    <lineage>
        <taxon>Bacteria</taxon>
        <taxon>Pseudomonadati</taxon>
        <taxon>Pseudomonadota</taxon>
        <taxon>Gammaproteobacteria</taxon>
        <taxon>Pseudomonadales</taxon>
        <taxon>Pseudomonadaceae</taxon>
        <taxon>Stutzerimonas</taxon>
    </lineage>
</organism>
<keyword evidence="2" id="KW-1185">Reference proteome</keyword>
<proteinExistence type="predicted"/>
<dbReference type="Pfam" id="PF06980">
    <property type="entry name" value="DUF1302"/>
    <property type="match status" value="1"/>
</dbReference>
<evidence type="ECO:0000313" key="1">
    <source>
        <dbReference type="EMBL" id="MFC3606589.1"/>
    </source>
</evidence>